<dbReference type="PROSITE" id="PS50330">
    <property type="entry name" value="UIM"/>
    <property type="match status" value="1"/>
</dbReference>
<dbReference type="OrthoDB" id="5958943at2759"/>
<dbReference type="SMART" id="SM00726">
    <property type="entry name" value="UIM"/>
    <property type="match status" value="1"/>
</dbReference>
<dbReference type="SUPFAM" id="SSF56601">
    <property type="entry name" value="beta-lactamase/transpeptidase-like"/>
    <property type="match status" value="1"/>
</dbReference>
<dbReference type="InterPro" id="IPR050789">
    <property type="entry name" value="Diverse_Enzym_Activities"/>
</dbReference>
<dbReference type="Gene3D" id="4.10.240.10">
    <property type="entry name" value="Zn(2)-C6 fungal-type DNA-binding domain"/>
    <property type="match status" value="1"/>
</dbReference>
<feature type="domain" description="XPG-I" evidence="2">
    <location>
        <begin position="1463"/>
        <end position="1532"/>
    </location>
</feature>
<feature type="compositionally biased region" description="Polar residues" evidence="1">
    <location>
        <begin position="629"/>
        <end position="652"/>
    </location>
</feature>
<feature type="compositionally biased region" description="Polar residues" evidence="1">
    <location>
        <begin position="2016"/>
        <end position="2025"/>
    </location>
</feature>
<dbReference type="Proteomes" id="UP000265663">
    <property type="component" value="Unassembled WGS sequence"/>
</dbReference>
<feature type="compositionally biased region" description="Low complexity" evidence="1">
    <location>
        <begin position="1874"/>
        <end position="1883"/>
    </location>
</feature>
<feature type="region of interest" description="Disordered" evidence="1">
    <location>
        <begin position="1967"/>
        <end position="2042"/>
    </location>
</feature>
<feature type="compositionally biased region" description="Polar residues" evidence="1">
    <location>
        <begin position="520"/>
        <end position="529"/>
    </location>
</feature>
<dbReference type="Gene3D" id="3.40.710.10">
    <property type="entry name" value="DD-peptidase/beta-lactamase superfamily"/>
    <property type="match status" value="1"/>
</dbReference>
<evidence type="ECO:0000313" key="3">
    <source>
        <dbReference type="EMBL" id="RMZ71194.1"/>
    </source>
</evidence>
<feature type="compositionally biased region" description="Polar residues" evidence="1">
    <location>
        <begin position="1975"/>
        <end position="1996"/>
    </location>
</feature>
<dbReference type="Gene3D" id="3.40.50.1010">
    <property type="entry name" value="5'-nuclease"/>
    <property type="match status" value="1"/>
</dbReference>
<dbReference type="GO" id="GO:0008270">
    <property type="term" value="F:zinc ion binding"/>
    <property type="evidence" value="ECO:0007669"/>
    <property type="project" value="InterPro"/>
</dbReference>
<feature type="region of interest" description="Disordered" evidence="1">
    <location>
        <begin position="598"/>
        <end position="665"/>
    </location>
</feature>
<dbReference type="InterPro" id="IPR012338">
    <property type="entry name" value="Beta-lactam/transpept-like"/>
</dbReference>
<dbReference type="Pfam" id="PF00867">
    <property type="entry name" value="XPG_I"/>
    <property type="match status" value="1"/>
</dbReference>
<feature type="compositionally biased region" description="Polar residues" evidence="1">
    <location>
        <begin position="490"/>
        <end position="499"/>
    </location>
</feature>
<dbReference type="Gene3D" id="1.10.150.20">
    <property type="entry name" value="5' to 3' exonuclease, C-terminal subdomain"/>
    <property type="match status" value="1"/>
</dbReference>
<protein>
    <recommendedName>
        <fullName evidence="2">XPG-I domain-containing protein</fullName>
    </recommendedName>
</protein>
<dbReference type="InterPro" id="IPR003903">
    <property type="entry name" value="UIM_dom"/>
</dbReference>
<gene>
    <name evidence="3" type="ORF">GMOD_00005714</name>
</gene>
<evidence type="ECO:0000256" key="1">
    <source>
        <dbReference type="SAM" id="MobiDB-lite"/>
    </source>
</evidence>
<keyword evidence="4" id="KW-1185">Reference proteome</keyword>
<dbReference type="InterPro" id="IPR006086">
    <property type="entry name" value="XPG-I_dom"/>
</dbReference>
<name>A0A3M7M9Y7_9PLEO</name>
<organism evidence="3 4">
    <name type="scientific">Pyrenophora seminiperda CCB06</name>
    <dbReference type="NCBI Taxonomy" id="1302712"/>
    <lineage>
        <taxon>Eukaryota</taxon>
        <taxon>Fungi</taxon>
        <taxon>Dikarya</taxon>
        <taxon>Ascomycota</taxon>
        <taxon>Pezizomycotina</taxon>
        <taxon>Dothideomycetes</taxon>
        <taxon>Pleosporomycetidae</taxon>
        <taxon>Pleosporales</taxon>
        <taxon>Pleosporineae</taxon>
        <taxon>Pleosporaceae</taxon>
        <taxon>Pyrenophora</taxon>
    </lineage>
</organism>
<dbReference type="GO" id="GO:0000981">
    <property type="term" value="F:DNA-binding transcription factor activity, RNA polymerase II-specific"/>
    <property type="evidence" value="ECO:0007669"/>
    <property type="project" value="InterPro"/>
</dbReference>
<feature type="region of interest" description="Disordered" evidence="1">
    <location>
        <begin position="1781"/>
        <end position="1846"/>
    </location>
</feature>
<feature type="region of interest" description="Disordered" evidence="1">
    <location>
        <begin position="1861"/>
        <end position="1907"/>
    </location>
</feature>
<dbReference type="InterPro" id="IPR006084">
    <property type="entry name" value="XPG/Rad2"/>
</dbReference>
<dbReference type="Pfam" id="PF00144">
    <property type="entry name" value="Beta-lactamase"/>
    <property type="match status" value="1"/>
</dbReference>
<dbReference type="InterPro" id="IPR036279">
    <property type="entry name" value="5-3_exonuclease_C_sf"/>
</dbReference>
<reference evidence="3 4" key="1">
    <citation type="journal article" date="2014" name="PLoS ONE">
        <title>De novo Genome Assembly of the Fungal Plant Pathogen Pyrenophora semeniperda.</title>
        <authorList>
            <person name="Soliai M.M."/>
            <person name="Meyer S.E."/>
            <person name="Udall J.A."/>
            <person name="Elzinga D.E."/>
            <person name="Hermansen R.A."/>
            <person name="Bodily P.M."/>
            <person name="Hart A.A."/>
            <person name="Coleman C.E."/>
        </authorList>
    </citation>
    <scope>NUCLEOTIDE SEQUENCE [LARGE SCALE GENOMIC DNA]</scope>
    <source>
        <strain evidence="3 4">CCB06</strain>
        <tissue evidence="3">Mycelium</tissue>
    </source>
</reference>
<dbReference type="InterPro" id="IPR029060">
    <property type="entry name" value="PIN-like_dom_sf"/>
</dbReference>
<evidence type="ECO:0000259" key="2">
    <source>
        <dbReference type="SMART" id="SM00484"/>
    </source>
</evidence>
<proteinExistence type="predicted"/>
<evidence type="ECO:0000313" key="4">
    <source>
        <dbReference type="Proteomes" id="UP000265663"/>
    </source>
</evidence>
<dbReference type="InterPro" id="IPR001466">
    <property type="entry name" value="Beta-lactam-related"/>
</dbReference>
<dbReference type="CDD" id="cd09870">
    <property type="entry name" value="PIN_YEN1"/>
    <property type="match status" value="1"/>
</dbReference>
<feature type="compositionally biased region" description="Polar residues" evidence="1">
    <location>
        <begin position="2068"/>
        <end position="2093"/>
    </location>
</feature>
<feature type="region of interest" description="Disordered" evidence="1">
    <location>
        <begin position="490"/>
        <end position="529"/>
    </location>
</feature>
<dbReference type="GO" id="GO:0006281">
    <property type="term" value="P:DNA repair"/>
    <property type="evidence" value="ECO:0007669"/>
    <property type="project" value="UniProtKB-ARBA"/>
</dbReference>
<feature type="region of interest" description="Disordered" evidence="1">
    <location>
        <begin position="2068"/>
        <end position="2100"/>
    </location>
</feature>
<dbReference type="SUPFAM" id="SSF88723">
    <property type="entry name" value="PIN domain-like"/>
    <property type="match status" value="1"/>
</dbReference>
<dbReference type="PANTHER" id="PTHR43283:SF3">
    <property type="entry name" value="BETA-LACTAMASE FAMILY PROTEIN (AFU_ORTHOLOGUE AFUA_5G07500)"/>
    <property type="match status" value="1"/>
</dbReference>
<dbReference type="SMART" id="SM00484">
    <property type="entry name" value="XPGI"/>
    <property type="match status" value="1"/>
</dbReference>
<accession>A0A3M7M9Y7</accession>
<dbReference type="PRINTS" id="PR00853">
    <property type="entry name" value="XPGRADSUPER"/>
</dbReference>
<sequence length="2109" mass="234358">MPLSAQVTDNLKKTVNAACADPTTSIPGTSVVVVSKDGTELFAHAAGKRGVTSSEDMTLDSVFWIASCTKMIAGIACMQLVEQGKLHLDDGDEMERLVPELKNVKVLQKDGSLVDKNRKITLRMLLTHTAGFGYSIFDENLRNYSRTVGSDEFTGDMKGLLQPLLFQPGERWQYGVNIDYAGFAVERVTGMSLNDYFYRNIFEPLDLKSISLFPNEDMKRRLAYMNQRTADGTLIGRDHPFRKPLLAKNSEIKDIVNSAGGGAFATASDYAQIIAMLLNDGTSGKTGAQLLKKETVDLMFKNQIPEFPDFGRQSLPAVEPELTNPLAEIYPVEGNPPQGWGLTFMLTNGGPTGRSKSTGFWVGLPNCWWWCDREKEVGGIVCSQILPMGDPKSFLDYAWTSPSSAAMPTTKPSKTSRKQNRCCDQCRKGKRACDAAILEDALLESNKSGANPTVFHYSDVYGPLASCSNCEKTKKTCTFEWLRSQRVLQASQPQLSTAPPTKRRRTRSDSKSGTQKRKGSCQSATSADTTENQFVKIDETLPSAAPAELGVTFGDFPCGGGSMFGTASTLALFHEPTSVFDQPETIYVPEHANTLPEESWTLVDRDSAKGSSLSTLSDVSDDRPERDNWSANQDTSSQENQAPFSTQGSVVRTNRKRRRSSCSTVVSNGAPPYPVISYASDLLSASSNAYLTESLLRIYHDSFENALACWVTERTCPYSAQSDTLLATNARPDWNRFYHRVVRLDRLASAIRGRKLTPTENQTASRALDLAIFSFASQWAQSSPRSRTRYPFHSTSSDGGASVFDAQDEDCAPAGVGFDRTLQISAWHEARNALQKAGEVESFRVVLAQIIFALTQRPVDPSDEPKDVFHFSSTNGVVGPDESIGFDTSNHSLMVAPDQDMDECTDLMSRLNLAIEADGPPVHLESGLRLIHSLRSRMAISRETRRSKSGLAHCAQQPRSQALRLEEADRATVDLLFWLGVMFDTLSAAMHKRPLVVSDEDSDLVLNETMQMEVLNSQAPTPASTDDGLWDDYLFARQQQQLNNAPTRWPCSFDQAAALLCDAAPVKVLLFRKVCRIQTLLTRNTRGTKVEESVSSALDVYNHWNMLYAPFIRDCIRNHDRLPPRVQSWYVCVTGHWHLATLLLADLMEVVDESELGNEEVTKQRNVSGFIARFREDNCQLLSDLASCACPRLDASFPQSPEFHFAVNEGAILTEPWTAVLIRAFAKAGVLLLESDTLSLSDLDQEDLFGRADNCIKALWYLGRKSDMALSAAKILGDALKQRRKSAVDRVTDMSTFLENELWHGLDGLDGAFEFAIYRYRTSAKTRGAVGYPGRPSPPHTDVMGITALWETVKRYEEIVPLAQLAEEHHRQHGKPLRIAIDEADWRFNNLSPQQVFAIREKSNQHAFQGIEKAMFYRICRFLTLNIQLIFVFDGPSRPWKRGKRGQGKIDYDKRRLLQSVLNCLGIPYHEAPGEAEAECARLQILGIVDAVWSQDSDTLMFGCTLLLNDYRVAKEKGNNDQSKENTKKSGKYARVIQAREIREKHGLDREGLVLFAMLVGGDYDTKGLPGCGPSTALQAIKQGLGKSLCACRDQKDCNLWSRELDTFLETRRHSITVPLTFPDYKTLHKYNKPKVTDDHILVNSPSLKLDSIRPIQELKLLDITSQRFNMWGRLYMNWVGPILLMRDLVGRDPSLLKETVHDIRLAIRRFKKGEEPVRTFERKLTFSPFGVTELCRADFEGDRLGHWEGDKETLFDPKYRVECEIPEYWLRKVLPPVIFETSTPAPKRTPKRKCPTDDSQEDTETPTVAKRKRLSNQDSHMPYSAHSRGSTQPTVTPSESQNTPMSKATKELLSLIELSESDEEVLPSPPTARPTASSSKAPNTSRVIDLDTPEPADNREHVPDGEYFDISDEEDEELQLALRLSMQDQAGGSLPLPYNKGSYDDIFALREAGRNVQGYSVPAWSLDQPFDGPSASTTPQPLVRQASGTSTQRSAGPSRGTHANAIGPVDVSDWSFASPSTSGSRKPVKSPPNSALGCDAGVSVSSSSQITLAEIRAARLQRFAASSNVATQQTNTSQTLPVATQTTEQRTSPYKVPSEIEYIDLTDD</sequence>
<dbReference type="EMBL" id="KE747826">
    <property type="protein sequence ID" value="RMZ71194.1"/>
    <property type="molecule type" value="Genomic_DNA"/>
</dbReference>
<dbReference type="InterPro" id="IPR036864">
    <property type="entry name" value="Zn2-C6_fun-type_DNA-bd_sf"/>
</dbReference>
<dbReference type="SUPFAM" id="SSF47807">
    <property type="entry name" value="5' to 3' exonuclease, C-terminal subdomain"/>
    <property type="match status" value="1"/>
</dbReference>
<feature type="compositionally biased region" description="Polar residues" evidence="1">
    <location>
        <begin position="1828"/>
        <end position="1846"/>
    </location>
</feature>
<dbReference type="GO" id="GO:0004518">
    <property type="term" value="F:nuclease activity"/>
    <property type="evidence" value="ECO:0007669"/>
    <property type="project" value="InterPro"/>
</dbReference>
<dbReference type="PANTHER" id="PTHR43283">
    <property type="entry name" value="BETA-LACTAMASE-RELATED"/>
    <property type="match status" value="1"/>
</dbReference>